<proteinExistence type="inferred from homology"/>
<keyword evidence="8" id="KW-0808">Transferase</keyword>
<dbReference type="Gene3D" id="3.40.640.10">
    <property type="entry name" value="Type I PLP-dependent aspartate aminotransferase-like (Major domain)"/>
    <property type="match status" value="1"/>
</dbReference>
<evidence type="ECO:0000256" key="2">
    <source>
        <dbReference type="ARBA" id="ARBA00010671"/>
    </source>
</evidence>
<dbReference type="Pfam" id="PF01276">
    <property type="entry name" value="OKR_DC_1"/>
    <property type="match status" value="1"/>
</dbReference>
<evidence type="ECO:0000259" key="7">
    <source>
        <dbReference type="Pfam" id="PF03711"/>
    </source>
</evidence>
<reference evidence="8" key="1">
    <citation type="submission" date="2020-10" db="EMBL/GenBank/DDBJ databases">
        <authorList>
            <person name="Gilroy R."/>
        </authorList>
    </citation>
    <scope>NUCLEOTIDE SEQUENCE</scope>
    <source>
        <strain evidence="8">CHK176-22527</strain>
    </source>
</reference>
<evidence type="ECO:0000256" key="1">
    <source>
        <dbReference type="ARBA" id="ARBA00001933"/>
    </source>
</evidence>
<organism evidence="8 9">
    <name type="scientific">Candidatus Allocopromorpha excrementavium</name>
    <dbReference type="NCBI Taxonomy" id="2840741"/>
    <lineage>
        <taxon>Bacteria</taxon>
        <taxon>Bacillati</taxon>
        <taxon>Bacillota</taxon>
        <taxon>Clostridia</taxon>
        <taxon>Eubacteriales</taxon>
        <taxon>Eubacteriaceae</taxon>
        <taxon>Eubacteriaceae incertae sedis</taxon>
        <taxon>Candidatus Allocopromorpha</taxon>
    </lineage>
</organism>
<dbReference type="AlphaFoldDB" id="A0A9D1HDA1"/>
<keyword evidence="8" id="KW-0032">Aminotransferase</keyword>
<dbReference type="PANTHER" id="PTHR43277">
    <property type="entry name" value="ARGININE DECARBOXYLASE"/>
    <property type="match status" value="1"/>
</dbReference>
<dbReference type="InterPro" id="IPR015421">
    <property type="entry name" value="PyrdxlP-dep_Trfase_major"/>
</dbReference>
<dbReference type="GO" id="GO:0008483">
    <property type="term" value="F:transaminase activity"/>
    <property type="evidence" value="ECO:0007669"/>
    <property type="project" value="UniProtKB-KW"/>
</dbReference>
<feature type="domain" description="Orn/Lys/Arg decarboxylases family 1 pyridoxal-P attachment site" evidence="6">
    <location>
        <begin position="15"/>
        <end position="309"/>
    </location>
</feature>
<dbReference type="InterPro" id="IPR052357">
    <property type="entry name" value="Orn_Lys_Arg_decarboxylase-I"/>
</dbReference>
<evidence type="ECO:0000256" key="3">
    <source>
        <dbReference type="ARBA" id="ARBA00022793"/>
    </source>
</evidence>
<keyword evidence="3" id="KW-0210">Decarboxylase</keyword>
<gene>
    <name evidence="8" type="ORF">IAD12_01145</name>
</gene>
<dbReference type="EMBL" id="DVLX01000017">
    <property type="protein sequence ID" value="HIT98847.1"/>
    <property type="molecule type" value="Genomic_DNA"/>
</dbReference>
<reference evidence="8" key="2">
    <citation type="journal article" date="2021" name="PeerJ">
        <title>Extensive microbial diversity within the chicken gut microbiome revealed by metagenomics and culture.</title>
        <authorList>
            <person name="Gilroy R."/>
            <person name="Ravi A."/>
            <person name="Getino M."/>
            <person name="Pursley I."/>
            <person name="Horton D.L."/>
            <person name="Alikhan N.F."/>
            <person name="Baker D."/>
            <person name="Gharbi K."/>
            <person name="Hall N."/>
            <person name="Watson M."/>
            <person name="Adriaenssens E.M."/>
            <person name="Foster-Nyarko E."/>
            <person name="Jarju S."/>
            <person name="Secka A."/>
            <person name="Antonio M."/>
            <person name="Oren A."/>
            <person name="Chaudhuri R.R."/>
            <person name="La Ragione R."/>
            <person name="Hildebrand F."/>
            <person name="Pallen M.J."/>
        </authorList>
    </citation>
    <scope>NUCLEOTIDE SEQUENCE</scope>
    <source>
        <strain evidence="8">CHK176-22527</strain>
    </source>
</reference>
<dbReference type="PANTHER" id="PTHR43277:SF4">
    <property type="entry name" value="ARGININE DECARBOXYLASE"/>
    <property type="match status" value="1"/>
</dbReference>
<keyword evidence="4" id="KW-0663">Pyridoxal phosphate</keyword>
<accession>A0A9D1HDA1</accession>
<dbReference type="SUPFAM" id="SSF53383">
    <property type="entry name" value="PLP-dependent transferases"/>
    <property type="match status" value="1"/>
</dbReference>
<comment type="similarity">
    <text evidence="2">Belongs to the Orn/Lys/Arg decarboxylase class-I family.</text>
</comment>
<evidence type="ECO:0000313" key="8">
    <source>
        <dbReference type="EMBL" id="HIT98847.1"/>
    </source>
</evidence>
<dbReference type="InterPro" id="IPR015424">
    <property type="entry name" value="PyrdxlP-dep_Trfase"/>
</dbReference>
<sequence>MTGKNIVKDQRILAFLMEHAQKDAVSFHMPGHKGRKIYEKYGYGGFLNRAVDCDITEIYGADNLFKAEGIIRNTEIKYKDIYGVKDSHLLINGTSGGIIAAVLSCVKPGGKLIMARNCHKSVFNAVRLGGITPVYVYPGIIDEYGISGPIKAEDIRRLMDEEPEAKTVILPSPDYYGVCSDIKKIADTVHRKGGILIIDQAHGAHLKFMEKAPVSAETAGADIIINSTHKTLASFTQSAVLNVNSERVDVDILKDRLQMIESSSPSYILMASLDINAEIIEKHGNELFGQWQYNVEYFYRAASEIKGLKTIDMPEIMDSTKINMDMSAYGLSGAELERKLIEKNIFPELACGDLLMCMTGIGNTKQDMDRLLEALADIAEEYKPHYKAKEIRRKGNINKVWTKVRKKASGSTAGEKCLIDIDECCGMVCGASVIPYPPGIPLVCPGEIIESDDIEFIKRLRNLRYDVIGLTEDEKITVIC</sequence>
<evidence type="ECO:0000259" key="6">
    <source>
        <dbReference type="Pfam" id="PF01276"/>
    </source>
</evidence>
<feature type="domain" description="Orn/Lys/Arg decarboxylase C-terminal" evidence="7">
    <location>
        <begin position="371"/>
        <end position="464"/>
    </location>
</feature>
<comment type="cofactor">
    <cofactor evidence="1">
        <name>pyridoxal 5'-phosphate</name>
        <dbReference type="ChEBI" id="CHEBI:597326"/>
    </cofactor>
</comment>
<dbReference type="InterPro" id="IPR000310">
    <property type="entry name" value="Orn/Lys/Arg_deCO2ase_major_dom"/>
</dbReference>
<keyword evidence="5" id="KW-0456">Lyase</keyword>
<evidence type="ECO:0000256" key="4">
    <source>
        <dbReference type="ARBA" id="ARBA00022898"/>
    </source>
</evidence>
<dbReference type="GO" id="GO:0016831">
    <property type="term" value="F:carboxy-lyase activity"/>
    <property type="evidence" value="ECO:0007669"/>
    <property type="project" value="UniProtKB-KW"/>
</dbReference>
<dbReference type="Proteomes" id="UP000824159">
    <property type="component" value="Unassembled WGS sequence"/>
</dbReference>
<comment type="caution">
    <text evidence="8">The sequence shown here is derived from an EMBL/GenBank/DDBJ whole genome shotgun (WGS) entry which is preliminary data.</text>
</comment>
<protein>
    <submittedName>
        <fullName evidence="8">Aminotransferase class V-fold PLP-dependent enzyme</fullName>
    </submittedName>
</protein>
<evidence type="ECO:0000256" key="5">
    <source>
        <dbReference type="ARBA" id="ARBA00023239"/>
    </source>
</evidence>
<dbReference type="Pfam" id="PF03711">
    <property type="entry name" value="OKR_DC_1_C"/>
    <property type="match status" value="1"/>
</dbReference>
<dbReference type="Gene3D" id="3.90.105.10">
    <property type="entry name" value="Molybdopterin biosynthesis moea protein, domain 2"/>
    <property type="match status" value="1"/>
</dbReference>
<name>A0A9D1HDA1_9FIRM</name>
<evidence type="ECO:0000313" key="9">
    <source>
        <dbReference type="Proteomes" id="UP000824159"/>
    </source>
</evidence>
<dbReference type="InterPro" id="IPR008286">
    <property type="entry name" value="Prn/Lys/Arg_de-COase_C"/>
</dbReference>